<keyword evidence="1" id="KW-0812">Transmembrane</keyword>
<dbReference type="AlphaFoldDB" id="A0A9E2KRT1"/>
<keyword evidence="1" id="KW-1133">Transmembrane helix</keyword>
<organism evidence="2 3">
    <name type="scientific">Candidatus Lactobacillus pullistercoris</name>
    <dbReference type="NCBI Taxonomy" id="2838636"/>
    <lineage>
        <taxon>Bacteria</taxon>
        <taxon>Bacillati</taxon>
        <taxon>Bacillota</taxon>
        <taxon>Bacilli</taxon>
        <taxon>Lactobacillales</taxon>
        <taxon>Lactobacillaceae</taxon>
        <taxon>Lactobacillus</taxon>
    </lineage>
</organism>
<name>A0A9E2KRT1_9LACO</name>
<evidence type="ECO:0000313" key="3">
    <source>
        <dbReference type="Proteomes" id="UP000823844"/>
    </source>
</evidence>
<dbReference type="Proteomes" id="UP000823844">
    <property type="component" value="Unassembled WGS sequence"/>
</dbReference>
<sequence length="206" mass="23981">MKKTKIINLFIFIFSIGVFLTSTAFIQDNLKDYANLTDQKTRQLIAEKNNRYLQTKEEPRIVVITLNRLDNLTPSRLNKTKRTAYIVVGQKDKRRELQIYSSKDLHSAFTAESRMNIIRLAGKDLRSHNKKQFNKGLRLVFRACATKIDQQYQYTLDKYDLTNAEQNKIDHPNRVALPIAFGIVILVGALIYFLKTIQNRNSKNKK</sequence>
<comment type="caution">
    <text evidence="2">The sequence shown here is derived from an EMBL/GenBank/DDBJ whole genome shotgun (WGS) entry which is preliminary data.</text>
</comment>
<evidence type="ECO:0000256" key="1">
    <source>
        <dbReference type="SAM" id="Phobius"/>
    </source>
</evidence>
<reference evidence="2" key="1">
    <citation type="journal article" date="2021" name="PeerJ">
        <title>Extensive microbial diversity within the chicken gut microbiome revealed by metagenomics and culture.</title>
        <authorList>
            <person name="Gilroy R."/>
            <person name="Ravi A."/>
            <person name="Getino M."/>
            <person name="Pursley I."/>
            <person name="Horton D.L."/>
            <person name="Alikhan N.F."/>
            <person name="Baker D."/>
            <person name="Gharbi K."/>
            <person name="Hall N."/>
            <person name="Watson M."/>
            <person name="Adriaenssens E.M."/>
            <person name="Foster-Nyarko E."/>
            <person name="Jarju S."/>
            <person name="Secka A."/>
            <person name="Antonio M."/>
            <person name="Oren A."/>
            <person name="Chaudhuri R.R."/>
            <person name="La Ragione R."/>
            <person name="Hildebrand F."/>
            <person name="Pallen M.J."/>
        </authorList>
    </citation>
    <scope>NUCLEOTIDE SEQUENCE</scope>
    <source>
        <strain evidence="2">F6-686</strain>
    </source>
</reference>
<dbReference type="EMBL" id="JAHLFT010000087">
    <property type="protein sequence ID" value="MBU3828866.1"/>
    <property type="molecule type" value="Genomic_DNA"/>
</dbReference>
<accession>A0A9E2KRT1</accession>
<feature type="transmembrane region" description="Helical" evidence="1">
    <location>
        <begin position="175"/>
        <end position="194"/>
    </location>
</feature>
<proteinExistence type="predicted"/>
<protein>
    <submittedName>
        <fullName evidence="2">TPM domain-containing protein</fullName>
    </submittedName>
</protein>
<evidence type="ECO:0000313" key="2">
    <source>
        <dbReference type="EMBL" id="MBU3828866.1"/>
    </source>
</evidence>
<gene>
    <name evidence="2" type="ORF">H9806_07050</name>
</gene>
<keyword evidence="1" id="KW-0472">Membrane</keyword>
<reference evidence="2" key="2">
    <citation type="submission" date="2021-04" db="EMBL/GenBank/DDBJ databases">
        <authorList>
            <person name="Gilroy R."/>
        </authorList>
    </citation>
    <scope>NUCLEOTIDE SEQUENCE</scope>
    <source>
        <strain evidence="2">F6-686</strain>
    </source>
</reference>